<evidence type="ECO:0000313" key="5">
    <source>
        <dbReference type="Proteomes" id="UP000634139"/>
    </source>
</evidence>
<dbReference type="SUPFAM" id="SSF50630">
    <property type="entry name" value="Acid proteases"/>
    <property type="match status" value="1"/>
</dbReference>
<dbReference type="RefSeq" id="WP_189543152.1">
    <property type="nucleotide sequence ID" value="NZ_BMZD01000013.1"/>
</dbReference>
<dbReference type="InterPro" id="IPR001969">
    <property type="entry name" value="Aspartic_peptidase_AS"/>
</dbReference>
<dbReference type="InterPro" id="IPR034122">
    <property type="entry name" value="Retropepsin-like_bacterial"/>
</dbReference>
<evidence type="ECO:0000313" key="4">
    <source>
        <dbReference type="EMBL" id="GHA08040.1"/>
    </source>
</evidence>
<keyword evidence="5" id="KW-1185">Reference proteome</keyword>
<evidence type="ECO:0000259" key="3">
    <source>
        <dbReference type="PROSITE" id="PS50175"/>
    </source>
</evidence>
<dbReference type="GO" id="GO:0006508">
    <property type="term" value="P:proteolysis"/>
    <property type="evidence" value="ECO:0007669"/>
    <property type="project" value="InterPro"/>
</dbReference>
<protein>
    <recommendedName>
        <fullName evidence="3">Peptidase A2 domain-containing protein</fullName>
    </recommendedName>
</protein>
<keyword evidence="1" id="KW-0378">Hydrolase</keyword>
<dbReference type="InterPro" id="IPR021109">
    <property type="entry name" value="Peptidase_aspartic_dom_sf"/>
</dbReference>
<sequence length="166" mass="17106">MYRLLAIALSAIGLMALLAVAIPRPDADAPVVAASAAADSDGAGNAYVTVIRRDSSGQFHTTALVNGQDTRFLVDTGADMVALTEEDAEALGISVDPDSFVPMLQTASGPGYGARVTLDSLALGETEFTQVPAVVVRGLGVNLLGQSVLGKLGKVELQGDEMVIRH</sequence>
<dbReference type="AlphaFoldDB" id="A0A918RSG0"/>
<proteinExistence type="predicted"/>
<dbReference type="Proteomes" id="UP000634139">
    <property type="component" value="Unassembled WGS sequence"/>
</dbReference>
<feature type="signal peptide" evidence="2">
    <location>
        <begin position="1"/>
        <end position="21"/>
    </location>
</feature>
<name>A0A918RSG0_9SPHN</name>
<dbReference type="Gene3D" id="2.40.70.10">
    <property type="entry name" value="Acid Proteases"/>
    <property type="match status" value="1"/>
</dbReference>
<keyword evidence="2" id="KW-0732">Signal</keyword>
<dbReference type="PROSITE" id="PS50175">
    <property type="entry name" value="ASP_PROT_RETROV"/>
    <property type="match status" value="1"/>
</dbReference>
<dbReference type="Pfam" id="PF13975">
    <property type="entry name" value="gag-asp_proteas"/>
    <property type="match status" value="1"/>
</dbReference>
<evidence type="ECO:0000256" key="2">
    <source>
        <dbReference type="SAM" id="SignalP"/>
    </source>
</evidence>
<dbReference type="EMBL" id="BMZD01000013">
    <property type="protein sequence ID" value="GHA08040.1"/>
    <property type="molecule type" value="Genomic_DNA"/>
</dbReference>
<dbReference type="InterPro" id="IPR011969">
    <property type="entry name" value="Clan_AA_Asp_peptidase_C"/>
</dbReference>
<reference evidence="4" key="1">
    <citation type="journal article" date="2014" name="Int. J. Syst. Evol. Microbiol.">
        <title>Complete genome sequence of Corynebacterium casei LMG S-19264T (=DSM 44701T), isolated from a smear-ripened cheese.</title>
        <authorList>
            <consortium name="US DOE Joint Genome Institute (JGI-PGF)"/>
            <person name="Walter F."/>
            <person name="Albersmeier A."/>
            <person name="Kalinowski J."/>
            <person name="Ruckert C."/>
        </authorList>
    </citation>
    <scope>NUCLEOTIDE SEQUENCE</scope>
    <source>
        <strain evidence="4">KCTC 32422</strain>
    </source>
</reference>
<feature type="chain" id="PRO_5038046995" description="Peptidase A2 domain-containing protein" evidence="2">
    <location>
        <begin position="22"/>
        <end position="166"/>
    </location>
</feature>
<dbReference type="PROSITE" id="PS00141">
    <property type="entry name" value="ASP_PROTEASE"/>
    <property type="match status" value="1"/>
</dbReference>
<feature type="domain" description="Peptidase A2" evidence="3">
    <location>
        <begin position="70"/>
        <end position="148"/>
    </location>
</feature>
<dbReference type="CDD" id="cd05483">
    <property type="entry name" value="retropepsin_like_bacteria"/>
    <property type="match status" value="1"/>
</dbReference>
<dbReference type="InterPro" id="IPR001995">
    <property type="entry name" value="Peptidase_A2_cat"/>
</dbReference>
<dbReference type="NCBIfam" id="TIGR02281">
    <property type="entry name" value="clan_AA_DTGA"/>
    <property type="match status" value="1"/>
</dbReference>
<organism evidence="4 5">
    <name type="scientific">Novosphingobium arvoryzae</name>
    <dbReference type="NCBI Taxonomy" id="1256514"/>
    <lineage>
        <taxon>Bacteria</taxon>
        <taxon>Pseudomonadati</taxon>
        <taxon>Pseudomonadota</taxon>
        <taxon>Alphaproteobacteria</taxon>
        <taxon>Sphingomonadales</taxon>
        <taxon>Sphingomonadaceae</taxon>
        <taxon>Novosphingobium</taxon>
    </lineage>
</organism>
<gene>
    <name evidence="4" type="ORF">GCM10011617_30780</name>
</gene>
<evidence type="ECO:0000256" key="1">
    <source>
        <dbReference type="ARBA" id="ARBA00022801"/>
    </source>
</evidence>
<comment type="caution">
    <text evidence="4">The sequence shown here is derived from an EMBL/GenBank/DDBJ whole genome shotgun (WGS) entry which is preliminary data.</text>
</comment>
<reference evidence="4" key="2">
    <citation type="submission" date="2020-09" db="EMBL/GenBank/DDBJ databases">
        <authorList>
            <person name="Sun Q."/>
            <person name="Kim S."/>
        </authorList>
    </citation>
    <scope>NUCLEOTIDE SEQUENCE</scope>
    <source>
        <strain evidence="4">KCTC 32422</strain>
    </source>
</reference>
<dbReference type="GO" id="GO:0004190">
    <property type="term" value="F:aspartic-type endopeptidase activity"/>
    <property type="evidence" value="ECO:0007669"/>
    <property type="project" value="InterPro"/>
</dbReference>
<accession>A0A918RSG0</accession>